<dbReference type="SUPFAM" id="SSF56219">
    <property type="entry name" value="DNase I-like"/>
    <property type="match status" value="1"/>
</dbReference>
<dbReference type="Gene3D" id="3.60.10.10">
    <property type="entry name" value="Endonuclease/exonuclease/phosphatase"/>
    <property type="match status" value="1"/>
</dbReference>
<feature type="domain" description="Endonuclease/exonuclease/phosphatase" evidence="1">
    <location>
        <begin position="105"/>
        <end position="443"/>
    </location>
</feature>
<reference evidence="2" key="1">
    <citation type="submission" date="2021-01" db="EMBL/GenBank/DDBJ databases">
        <authorList>
            <person name="Corre E."/>
            <person name="Pelletier E."/>
            <person name="Niang G."/>
            <person name="Scheremetjew M."/>
            <person name="Finn R."/>
            <person name="Kale V."/>
            <person name="Holt S."/>
            <person name="Cochrane G."/>
            <person name="Meng A."/>
            <person name="Brown T."/>
            <person name="Cohen L."/>
        </authorList>
    </citation>
    <scope>NUCLEOTIDE SEQUENCE</scope>
    <source>
        <strain evidence="2">CCMP722</strain>
    </source>
</reference>
<organism evidence="2">
    <name type="scientific">Pyramimonas obovata</name>
    <dbReference type="NCBI Taxonomy" id="1411642"/>
    <lineage>
        <taxon>Eukaryota</taxon>
        <taxon>Viridiplantae</taxon>
        <taxon>Chlorophyta</taxon>
        <taxon>Pyramimonadophyceae</taxon>
        <taxon>Pyramimonadales</taxon>
        <taxon>Pyramimonadaceae</taxon>
        <taxon>Pyramimonas</taxon>
        <taxon>Pyramimonas incertae sedis</taxon>
    </lineage>
</organism>
<gene>
    <name evidence="2" type="ORF">POBO1169_LOCUS11914</name>
</gene>
<dbReference type="PANTHER" id="PTHR12121">
    <property type="entry name" value="CARBON CATABOLITE REPRESSOR PROTEIN 4"/>
    <property type="match status" value="1"/>
</dbReference>
<dbReference type="PANTHER" id="PTHR12121:SF101">
    <property type="entry name" value="ENDONUCLEASE_EXONUCLEASE_PHOSPHATASE DOMAIN-CONTAINING PROTEIN"/>
    <property type="match status" value="1"/>
</dbReference>
<accession>A0A7S0WMR5</accession>
<protein>
    <recommendedName>
        <fullName evidence="1">Endonuclease/exonuclease/phosphatase domain-containing protein</fullName>
    </recommendedName>
</protein>
<evidence type="ECO:0000313" key="2">
    <source>
        <dbReference type="EMBL" id="CAD8673722.1"/>
    </source>
</evidence>
<dbReference type="AlphaFoldDB" id="A0A7S0WMR5"/>
<evidence type="ECO:0000259" key="1">
    <source>
        <dbReference type="Pfam" id="PF03372"/>
    </source>
</evidence>
<dbReference type="EMBL" id="HBFA01023405">
    <property type="protein sequence ID" value="CAD8673722.1"/>
    <property type="molecule type" value="Transcribed_RNA"/>
</dbReference>
<dbReference type="InterPro" id="IPR050410">
    <property type="entry name" value="CCR4/nocturin_mRNA_transcr"/>
</dbReference>
<dbReference type="InterPro" id="IPR036691">
    <property type="entry name" value="Endo/exonu/phosph_ase_sf"/>
</dbReference>
<sequence length="462" mass="51756">MNTAKLLSTTSHASCLARATSDTVARVCTFRLPHRLPSSAELKPFRVFSRARSEFWRADTGCFDSTRFDHRRLQTRRNTTKRTFCTSAMDSSKPESDIAPEVRVVTYNVLSSKLARSEQFPSCAPEDLKANVRYKRILTKLEAEVEQGSILCLQEVPMEWAGDLHTFFQQRGFHFLVSLYGTPFNGYMGVGIAFPVSKYRAEKMKLARLSDFRRDWPRPPRPNALQKALKAVSSPAVGLWRLGTKSVRGLLNLPRPDQKVDEWQYSMRRFNSIATVKLQCDATGSVFSVSTYHMPCAFWAPKVMTIHTALCAQFAEREAGGVPWVLCGDFNIKPSDLQYQLLTEGRMDPNHPQYTTGCPVKPDYDNSDWAAELKTPLRSAYKEALGSEPDFTNYAQVREQPPFIETLDYVFLSPGWAVAQVLPLVHRDEAGGPFPNASEPSDHVLIGAALTLPAPEAAAPVP</sequence>
<dbReference type="Pfam" id="PF03372">
    <property type="entry name" value="Exo_endo_phos"/>
    <property type="match status" value="1"/>
</dbReference>
<proteinExistence type="predicted"/>
<dbReference type="GO" id="GO:0000175">
    <property type="term" value="F:3'-5'-RNA exonuclease activity"/>
    <property type="evidence" value="ECO:0007669"/>
    <property type="project" value="TreeGrafter"/>
</dbReference>
<name>A0A7S0WMR5_9CHLO</name>
<dbReference type="InterPro" id="IPR005135">
    <property type="entry name" value="Endo/exonuclease/phosphatase"/>
</dbReference>